<evidence type="ECO:0000313" key="2">
    <source>
        <dbReference type="EMBL" id="PZP44681.1"/>
    </source>
</evidence>
<reference evidence="2 3" key="1">
    <citation type="submission" date="2017-11" db="EMBL/GenBank/DDBJ databases">
        <title>Infants hospitalized years apart are colonized by the same room-sourced microbial strains.</title>
        <authorList>
            <person name="Brooks B."/>
            <person name="Olm M.R."/>
            <person name="Firek B.A."/>
            <person name="Baker R."/>
            <person name="Thomas B.C."/>
            <person name="Morowitz M.J."/>
            <person name="Banfield J.F."/>
        </authorList>
    </citation>
    <scope>NUCLEOTIDE SEQUENCE [LARGE SCALE GENOMIC DNA]</scope>
    <source>
        <strain evidence="2">S2_009_000_R2_76</strain>
    </source>
</reference>
<dbReference type="EMBL" id="QFOI01000302">
    <property type="protein sequence ID" value="PZP44681.1"/>
    <property type="molecule type" value="Genomic_DNA"/>
</dbReference>
<evidence type="ECO:0000313" key="3">
    <source>
        <dbReference type="Proteomes" id="UP000249645"/>
    </source>
</evidence>
<evidence type="ECO:0000256" key="1">
    <source>
        <dbReference type="SAM" id="Phobius"/>
    </source>
</evidence>
<accession>A0A2W5EKQ8</accession>
<comment type="caution">
    <text evidence="2">The sequence shown here is derived from an EMBL/GenBank/DDBJ whole genome shotgun (WGS) entry which is preliminary data.</text>
</comment>
<gene>
    <name evidence="2" type="ORF">DI598_14185</name>
</gene>
<sequence length="71" mass="8507">MLANIIFEMHFSLYSILYYLQLGVYIDIMKMRFYWHGDIRFYSLSNDFLKWLLPYTIVAGGKTKFKQPGAK</sequence>
<organism evidence="2 3">
    <name type="scientific">Pseudopedobacter saltans</name>
    <dbReference type="NCBI Taxonomy" id="151895"/>
    <lineage>
        <taxon>Bacteria</taxon>
        <taxon>Pseudomonadati</taxon>
        <taxon>Bacteroidota</taxon>
        <taxon>Sphingobacteriia</taxon>
        <taxon>Sphingobacteriales</taxon>
        <taxon>Sphingobacteriaceae</taxon>
        <taxon>Pseudopedobacter</taxon>
    </lineage>
</organism>
<protein>
    <submittedName>
        <fullName evidence="2">Uncharacterized protein</fullName>
    </submittedName>
</protein>
<keyword evidence="1" id="KW-0812">Transmembrane</keyword>
<keyword evidence="1" id="KW-0472">Membrane</keyword>
<proteinExistence type="predicted"/>
<dbReference type="Proteomes" id="UP000249645">
    <property type="component" value="Unassembled WGS sequence"/>
</dbReference>
<feature type="transmembrane region" description="Helical" evidence="1">
    <location>
        <begin position="6"/>
        <end position="26"/>
    </location>
</feature>
<name>A0A2W5EKQ8_9SPHI</name>
<keyword evidence="1" id="KW-1133">Transmembrane helix</keyword>
<dbReference type="AlphaFoldDB" id="A0A2W5EKQ8"/>